<accession>A0ABV0JP94</accession>
<dbReference type="InterPro" id="IPR013424">
    <property type="entry name" value="Ice-binding_C"/>
</dbReference>
<gene>
    <name evidence="2" type="ORF">NDI37_12195</name>
</gene>
<sequence>MKLRNIATLIAGMAASLGLISITGQQANAGTLYQNWNYSIDAFNDGSGGSAYDIKSIAVKETADSIFVALTGGMPLTGTYASAAVDKNIGWGDLFFNFTGNNFQTASDAKSLFGIRFAGTNDSNASSTGVYKNVQATSVTGINNGYSSLQQYNDAGWYKTNTLGTDLPTKADAYGYLGQGSVLNVIGSGTKVGDITMLTAGALTAAGLDFAHFAASGTETIGFQFSKSLFDSGDYLAHVFVECANDGVALAGELKDVPEPTGLGGLAVVGLVVGGSQLRKRRRVRVSVN</sequence>
<dbReference type="NCBIfam" id="NF041930">
    <property type="entry name" value="Xrt_dep_XDD3"/>
    <property type="match status" value="1"/>
</dbReference>
<dbReference type="Proteomes" id="UP001442494">
    <property type="component" value="Unassembled WGS sequence"/>
</dbReference>
<dbReference type="NCBIfam" id="TIGR02595">
    <property type="entry name" value="PEP_CTERM"/>
    <property type="match status" value="1"/>
</dbReference>
<feature type="chain" id="PRO_5047261190" evidence="1">
    <location>
        <begin position="30"/>
        <end position="289"/>
    </location>
</feature>
<protein>
    <submittedName>
        <fullName evidence="2">PEP-CTERM sorting domain-containing protein</fullName>
    </submittedName>
</protein>
<dbReference type="RefSeq" id="WP_199295363.1">
    <property type="nucleotide sequence ID" value="NZ_JAMPKK010000023.1"/>
</dbReference>
<keyword evidence="3" id="KW-1185">Reference proteome</keyword>
<feature type="signal peptide" evidence="1">
    <location>
        <begin position="1"/>
        <end position="29"/>
    </location>
</feature>
<dbReference type="EMBL" id="JAMPKK010000023">
    <property type="protein sequence ID" value="MEP0865227.1"/>
    <property type="molecule type" value="Genomic_DNA"/>
</dbReference>
<reference evidence="2 3" key="1">
    <citation type="submission" date="2022-04" db="EMBL/GenBank/DDBJ databases">
        <title>Positive selection, recombination, and allopatry shape intraspecific diversity of widespread and dominant cyanobacteria.</title>
        <authorList>
            <person name="Wei J."/>
            <person name="Shu W."/>
            <person name="Hu C."/>
        </authorList>
    </citation>
    <scope>NUCLEOTIDE SEQUENCE [LARGE SCALE GENOMIC DNA]</scope>
    <source>
        <strain evidence="2 3">GB2-A5</strain>
    </source>
</reference>
<evidence type="ECO:0000313" key="2">
    <source>
        <dbReference type="EMBL" id="MEP0865227.1"/>
    </source>
</evidence>
<name>A0ABV0JP94_9CYAN</name>
<organism evidence="2 3">
    <name type="scientific">Funiculus sociatus GB2-A5</name>
    <dbReference type="NCBI Taxonomy" id="2933946"/>
    <lineage>
        <taxon>Bacteria</taxon>
        <taxon>Bacillati</taxon>
        <taxon>Cyanobacteriota</taxon>
        <taxon>Cyanophyceae</taxon>
        <taxon>Coleofasciculales</taxon>
        <taxon>Coleofasciculaceae</taxon>
        <taxon>Funiculus</taxon>
    </lineage>
</organism>
<proteinExistence type="predicted"/>
<evidence type="ECO:0000256" key="1">
    <source>
        <dbReference type="SAM" id="SignalP"/>
    </source>
</evidence>
<comment type="caution">
    <text evidence="2">The sequence shown here is derived from an EMBL/GenBank/DDBJ whole genome shotgun (WGS) entry which is preliminary data.</text>
</comment>
<keyword evidence="1" id="KW-0732">Signal</keyword>
<evidence type="ECO:0000313" key="3">
    <source>
        <dbReference type="Proteomes" id="UP001442494"/>
    </source>
</evidence>